<keyword evidence="2" id="KW-0378">Hydrolase</keyword>
<evidence type="ECO:0000313" key="6">
    <source>
        <dbReference type="Proteomes" id="UP001630127"/>
    </source>
</evidence>
<dbReference type="FunFam" id="3.20.20.80:FF:000020">
    <property type="entry name" value="Beta-glucosidase 12"/>
    <property type="match status" value="1"/>
</dbReference>
<dbReference type="Gene3D" id="3.20.20.80">
    <property type="entry name" value="Glycosidases"/>
    <property type="match status" value="1"/>
</dbReference>
<dbReference type="GO" id="GO:0009821">
    <property type="term" value="P:alkaloid biosynthetic process"/>
    <property type="evidence" value="ECO:0007669"/>
    <property type="project" value="UniProtKB-ARBA"/>
</dbReference>
<gene>
    <name evidence="5" type="ORF">ACH5RR_014533</name>
</gene>
<dbReference type="PRINTS" id="PR00131">
    <property type="entry name" value="GLHYDRLASE1"/>
</dbReference>
<dbReference type="EMBL" id="JBJUIK010000006">
    <property type="protein sequence ID" value="KAL3526161.1"/>
    <property type="molecule type" value="Genomic_DNA"/>
</dbReference>
<name>A0ABD3A344_9GENT</name>
<dbReference type="SUPFAM" id="SSF51445">
    <property type="entry name" value="(Trans)glycosidases"/>
    <property type="match status" value="1"/>
</dbReference>
<dbReference type="PANTHER" id="PTHR10353">
    <property type="entry name" value="GLYCOSYL HYDROLASE"/>
    <property type="match status" value="1"/>
</dbReference>
<organism evidence="5 6">
    <name type="scientific">Cinchona calisaya</name>
    <dbReference type="NCBI Taxonomy" id="153742"/>
    <lineage>
        <taxon>Eukaryota</taxon>
        <taxon>Viridiplantae</taxon>
        <taxon>Streptophyta</taxon>
        <taxon>Embryophyta</taxon>
        <taxon>Tracheophyta</taxon>
        <taxon>Spermatophyta</taxon>
        <taxon>Magnoliopsida</taxon>
        <taxon>eudicotyledons</taxon>
        <taxon>Gunneridae</taxon>
        <taxon>Pentapetalae</taxon>
        <taxon>asterids</taxon>
        <taxon>lamiids</taxon>
        <taxon>Gentianales</taxon>
        <taxon>Rubiaceae</taxon>
        <taxon>Cinchonoideae</taxon>
        <taxon>Cinchoneae</taxon>
        <taxon>Cinchona</taxon>
    </lineage>
</organism>
<dbReference type="InterPro" id="IPR001360">
    <property type="entry name" value="Glyco_hydro_1"/>
</dbReference>
<dbReference type="AlphaFoldDB" id="A0ABD3A344"/>
<proteinExistence type="inferred from homology"/>
<keyword evidence="3" id="KW-0326">Glycosidase</keyword>
<accession>A0ABD3A344</accession>
<dbReference type="Pfam" id="PF00232">
    <property type="entry name" value="Glyco_hydro_1"/>
    <property type="match status" value="1"/>
</dbReference>
<evidence type="ECO:0000256" key="4">
    <source>
        <dbReference type="RuleBase" id="RU003690"/>
    </source>
</evidence>
<sequence>MALLNFVLPTSNASLNHPSITHLSSLDKQHRIFKRNVEVSTRRAVPRTNPASQPVVRCLKGVAFPETSIINQLLKVDSVLPFPLVPVTEELSRKDFPTDFMFGCSTSALQTEGSGTEGGRGPSTWDSFIGTNEKAVDSYNRYKEDVQALKSMGANCYRFSISWSRLLPKGTISGGINQEGITFYNNFINELIKNGITPVVTLFHFDLPTALQNKYNGFLDSQIVDDFKAYADLCFKTYGDRVKYWITINEPQVFGQYGYKMGLSSSYKDIASTPFIAIHNIILSHATAAKHYQETYKPTQKGEIGISLVVEWFEPESSDKPDKDAAERAFDFLTGWMLEPLVFGDYPFIMKAVVGKDLPTFTTAQKTLIKGSYDYIGVNYYTSRYATAVAYTYGETYSSFSDYQHVTLSVYKDGKLLGEKAPGSSEIYVYPPGLGKALVYIHTYYKQPKIYVTENGYPEKRDDSIPEKTALQDDARIEHMIAHMTEIAKAIKEGANVKSYCMWSLMDCLEMGSSYNVRYGLYYTDYSTLNRIAKKSSSWLKNFNTTTSTATVTATATATATAT</sequence>
<dbReference type="PANTHER" id="PTHR10353:SF154">
    <property type="entry name" value="BETA-GLUCOSIDASE 9-RELATED"/>
    <property type="match status" value="1"/>
</dbReference>
<evidence type="ECO:0000313" key="5">
    <source>
        <dbReference type="EMBL" id="KAL3526161.1"/>
    </source>
</evidence>
<evidence type="ECO:0000256" key="2">
    <source>
        <dbReference type="ARBA" id="ARBA00022801"/>
    </source>
</evidence>
<comment type="caution">
    <text evidence="5">The sequence shown here is derived from an EMBL/GenBank/DDBJ whole genome shotgun (WGS) entry which is preliminary data.</text>
</comment>
<dbReference type="InterPro" id="IPR017853">
    <property type="entry name" value="GH"/>
</dbReference>
<evidence type="ECO:0000256" key="1">
    <source>
        <dbReference type="ARBA" id="ARBA00010838"/>
    </source>
</evidence>
<protein>
    <submittedName>
        <fullName evidence="5">Uncharacterized protein</fullName>
    </submittedName>
</protein>
<dbReference type="GO" id="GO:0004553">
    <property type="term" value="F:hydrolase activity, hydrolyzing O-glycosyl compounds"/>
    <property type="evidence" value="ECO:0007669"/>
    <property type="project" value="UniProtKB-ARBA"/>
</dbReference>
<dbReference type="Proteomes" id="UP001630127">
    <property type="component" value="Unassembled WGS sequence"/>
</dbReference>
<comment type="similarity">
    <text evidence="1 4">Belongs to the glycosyl hydrolase 1 family.</text>
</comment>
<evidence type="ECO:0000256" key="3">
    <source>
        <dbReference type="ARBA" id="ARBA00023295"/>
    </source>
</evidence>
<keyword evidence="6" id="KW-1185">Reference proteome</keyword>
<reference evidence="5 6" key="1">
    <citation type="submission" date="2024-11" db="EMBL/GenBank/DDBJ databases">
        <title>A near-complete genome assembly of Cinchona calisaya.</title>
        <authorList>
            <person name="Lian D.C."/>
            <person name="Zhao X.W."/>
            <person name="Wei L."/>
        </authorList>
    </citation>
    <scope>NUCLEOTIDE SEQUENCE [LARGE SCALE GENOMIC DNA]</scope>
    <source>
        <tissue evidence="5">Nenye</tissue>
    </source>
</reference>